<dbReference type="AlphaFoldDB" id="A0AAW1KJJ8"/>
<keyword evidence="4" id="KW-0964">Secreted</keyword>
<dbReference type="GO" id="GO:0060070">
    <property type="term" value="P:canonical Wnt signaling pathway"/>
    <property type="evidence" value="ECO:0007669"/>
    <property type="project" value="TreeGrafter"/>
</dbReference>
<evidence type="ECO:0000256" key="4">
    <source>
        <dbReference type="ARBA" id="ARBA00022525"/>
    </source>
</evidence>
<comment type="function">
    <text evidence="8">Ligand for members of the frizzled family of seven transmembrane receptors.</text>
</comment>
<keyword evidence="7" id="KW-1015">Disulfide bond</keyword>
<comment type="caution">
    <text evidence="10">The sequence shown here is derived from an EMBL/GenBank/DDBJ whole genome shotgun (WGS) entry which is preliminary data.</text>
</comment>
<comment type="similarity">
    <text evidence="2 8">Belongs to the Wnt family.</text>
</comment>
<dbReference type="GO" id="GO:0030182">
    <property type="term" value="P:neuron differentiation"/>
    <property type="evidence" value="ECO:0007669"/>
    <property type="project" value="TreeGrafter"/>
</dbReference>
<evidence type="ECO:0000256" key="6">
    <source>
        <dbReference type="ARBA" id="ARBA00022687"/>
    </source>
</evidence>
<keyword evidence="5" id="KW-0272">Extracellular matrix</keyword>
<gene>
    <name evidence="10" type="ORF">QE152_g22615</name>
</gene>
<dbReference type="GO" id="GO:0005125">
    <property type="term" value="F:cytokine activity"/>
    <property type="evidence" value="ECO:0007669"/>
    <property type="project" value="TreeGrafter"/>
</dbReference>
<sequence>MLLFCPIGILLILARFTWIESKLPPTNYKSWSICGTTRGLTKAQMDICMRLPDVTKEALNGIQMAIRECQEQFRKERWNCSSLVTKSGIPYGHKLFSKGKCPRLVLFIIIR</sequence>
<dbReference type="Proteomes" id="UP001458880">
    <property type="component" value="Unassembled WGS sequence"/>
</dbReference>
<dbReference type="GO" id="GO:0045165">
    <property type="term" value="P:cell fate commitment"/>
    <property type="evidence" value="ECO:0007669"/>
    <property type="project" value="TreeGrafter"/>
</dbReference>
<evidence type="ECO:0000256" key="8">
    <source>
        <dbReference type="RuleBase" id="RU003500"/>
    </source>
</evidence>
<feature type="signal peptide" evidence="9">
    <location>
        <begin position="1"/>
        <end position="21"/>
    </location>
</feature>
<evidence type="ECO:0000256" key="9">
    <source>
        <dbReference type="SAM" id="SignalP"/>
    </source>
</evidence>
<dbReference type="InterPro" id="IPR005817">
    <property type="entry name" value="Wnt"/>
</dbReference>
<protein>
    <recommendedName>
        <fullName evidence="8">Protein Wnt</fullName>
    </recommendedName>
</protein>
<evidence type="ECO:0000256" key="7">
    <source>
        <dbReference type="ARBA" id="ARBA00023157"/>
    </source>
</evidence>
<evidence type="ECO:0000256" key="1">
    <source>
        <dbReference type="ARBA" id="ARBA00004498"/>
    </source>
</evidence>
<evidence type="ECO:0000256" key="2">
    <source>
        <dbReference type="ARBA" id="ARBA00005683"/>
    </source>
</evidence>
<keyword evidence="3 8" id="KW-0217">Developmental protein</keyword>
<keyword evidence="11" id="KW-1185">Reference proteome</keyword>
<reference evidence="10 11" key="1">
    <citation type="journal article" date="2024" name="BMC Genomics">
        <title>De novo assembly and annotation of Popillia japonica's genome with initial clues to its potential as an invasive pest.</title>
        <authorList>
            <person name="Cucini C."/>
            <person name="Boschi S."/>
            <person name="Funari R."/>
            <person name="Cardaioli E."/>
            <person name="Iannotti N."/>
            <person name="Marturano G."/>
            <person name="Paoli F."/>
            <person name="Bruttini M."/>
            <person name="Carapelli A."/>
            <person name="Frati F."/>
            <person name="Nardi F."/>
        </authorList>
    </citation>
    <scope>NUCLEOTIDE SEQUENCE [LARGE SCALE GENOMIC DNA]</scope>
    <source>
        <strain evidence="10">DMR45628</strain>
    </source>
</reference>
<feature type="chain" id="PRO_5043351450" description="Protein Wnt" evidence="9">
    <location>
        <begin position="22"/>
        <end position="111"/>
    </location>
</feature>
<dbReference type="GO" id="GO:0005109">
    <property type="term" value="F:frizzled binding"/>
    <property type="evidence" value="ECO:0007669"/>
    <property type="project" value="TreeGrafter"/>
</dbReference>
<dbReference type="PANTHER" id="PTHR12027:SF98">
    <property type="entry name" value="PROTEIN WNT"/>
    <property type="match status" value="1"/>
</dbReference>
<dbReference type="GO" id="GO:0005615">
    <property type="term" value="C:extracellular space"/>
    <property type="evidence" value="ECO:0007669"/>
    <property type="project" value="TreeGrafter"/>
</dbReference>
<name>A0AAW1KJJ8_POPJA</name>
<keyword evidence="9" id="KW-0732">Signal</keyword>
<keyword evidence="6 8" id="KW-0879">Wnt signaling pathway</keyword>
<evidence type="ECO:0000313" key="11">
    <source>
        <dbReference type="Proteomes" id="UP001458880"/>
    </source>
</evidence>
<evidence type="ECO:0000256" key="3">
    <source>
        <dbReference type="ARBA" id="ARBA00022473"/>
    </source>
</evidence>
<organism evidence="10 11">
    <name type="scientific">Popillia japonica</name>
    <name type="common">Japanese beetle</name>
    <dbReference type="NCBI Taxonomy" id="7064"/>
    <lineage>
        <taxon>Eukaryota</taxon>
        <taxon>Metazoa</taxon>
        <taxon>Ecdysozoa</taxon>
        <taxon>Arthropoda</taxon>
        <taxon>Hexapoda</taxon>
        <taxon>Insecta</taxon>
        <taxon>Pterygota</taxon>
        <taxon>Neoptera</taxon>
        <taxon>Endopterygota</taxon>
        <taxon>Coleoptera</taxon>
        <taxon>Polyphaga</taxon>
        <taxon>Scarabaeiformia</taxon>
        <taxon>Scarabaeidae</taxon>
        <taxon>Rutelinae</taxon>
        <taxon>Popillia</taxon>
    </lineage>
</organism>
<comment type="subcellular location">
    <subcellularLocation>
        <location evidence="1 8">Secreted</location>
        <location evidence="1 8">Extracellular space</location>
        <location evidence="1 8">Extracellular matrix</location>
    </subcellularLocation>
</comment>
<accession>A0AAW1KJJ8</accession>
<dbReference type="PANTHER" id="PTHR12027">
    <property type="entry name" value="WNT RELATED"/>
    <property type="match status" value="1"/>
</dbReference>
<dbReference type="EMBL" id="JASPKY010000219">
    <property type="protein sequence ID" value="KAK9719462.1"/>
    <property type="molecule type" value="Genomic_DNA"/>
</dbReference>
<evidence type="ECO:0000313" key="10">
    <source>
        <dbReference type="EMBL" id="KAK9719462.1"/>
    </source>
</evidence>
<proteinExistence type="inferred from homology"/>
<dbReference type="Pfam" id="PF00110">
    <property type="entry name" value="wnt"/>
    <property type="match status" value="1"/>
</dbReference>
<evidence type="ECO:0000256" key="5">
    <source>
        <dbReference type="ARBA" id="ARBA00022530"/>
    </source>
</evidence>